<dbReference type="PANTHER" id="PTHR45982:SF1">
    <property type="entry name" value="REGULATOR OF CHROMOSOME CONDENSATION"/>
    <property type="match status" value="1"/>
</dbReference>
<dbReference type="InterPro" id="IPR051553">
    <property type="entry name" value="Ran_GTPase-activating"/>
</dbReference>
<dbReference type="Pfam" id="PF13540">
    <property type="entry name" value="RCC1_2"/>
    <property type="match status" value="1"/>
</dbReference>
<organism evidence="2 3">
    <name type="scientific">Oxalobacter paraformigenes</name>
    <dbReference type="NCBI Taxonomy" id="556268"/>
    <lineage>
        <taxon>Bacteria</taxon>
        <taxon>Pseudomonadati</taxon>
        <taxon>Pseudomonadota</taxon>
        <taxon>Betaproteobacteria</taxon>
        <taxon>Burkholderiales</taxon>
        <taxon>Oxalobacteraceae</taxon>
        <taxon>Oxalobacter</taxon>
    </lineage>
</organism>
<dbReference type="PROSITE" id="PS50012">
    <property type="entry name" value="RCC1_3"/>
    <property type="match status" value="2"/>
</dbReference>
<protein>
    <submittedName>
        <fullName evidence="2">Uncharacterized protein</fullName>
    </submittedName>
</protein>
<accession>C3X3M8</accession>
<dbReference type="Gene3D" id="2.130.10.30">
    <property type="entry name" value="Regulator of chromosome condensation 1/beta-lactamase-inhibitor protein II"/>
    <property type="match status" value="2"/>
</dbReference>
<dbReference type="PANTHER" id="PTHR45982">
    <property type="entry name" value="REGULATOR OF CHROMOSOME CONDENSATION"/>
    <property type="match status" value="1"/>
</dbReference>
<dbReference type="AlphaFoldDB" id="C3X3M8"/>
<name>C3X3M8_9BURK</name>
<evidence type="ECO:0000313" key="2">
    <source>
        <dbReference type="EMBL" id="EEO27814.1"/>
    </source>
</evidence>
<dbReference type="InterPro" id="IPR000408">
    <property type="entry name" value="Reg_chr_condens"/>
</dbReference>
<dbReference type="InterPro" id="IPR009091">
    <property type="entry name" value="RCC1/BLIP-II"/>
</dbReference>
<dbReference type="PRINTS" id="PR00633">
    <property type="entry name" value="RCCNDNSATION"/>
</dbReference>
<dbReference type="HOGENOM" id="CLU_005210_8_1_4"/>
<feature type="region of interest" description="Disordered" evidence="1">
    <location>
        <begin position="376"/>
        <end position="398"/>
    </location>
</feature>
<dbReference type="RefSeq" id="WP_005877052.1">
    <property type="nucleotide sequence ID" value="NZ_CABMNL010000001.1"/>
</dbReference>
<gene>
    <name evidence="2" type="ORF">OFAG_00967</name>
</gene>
<evidence type="ECO:0000313" key="3">
    <source>
        <dbReference type="Proteomes" id="UP000003973"/>
    </source>
</evidence>
<dbReference type="EMBL" id="ACDP02000020">
    <property type="protein sequence ID" value="EEO27814.1"/>
    <property type="molecule type" value="Genomic_DNA"/>
</dbReference>
<evidence type="ECO:0000256" key="1">
    <source>
        <dbReference type="SAM" id="MobiDB-lite"/>
    </source>
</evidence>
<reference evidence="2" key="1">
    <citation type="submission" date="2011-10" db="EMBL/GenBank/DDBJ databases">
        <title>The Genome Sequence of Oxalobacter formigenes HOxBLS.</title>
        <authorList>
            <consortium name="The Broad Institute Genome Sequencing Platform"/>
            <person name="Earl A."/>
            <person name="Ward D."/>
            <person name="Feldgarden M."/>
            <person name="Gevers D."/>
            <person name="Allison M.J."/>
            <person name="Humphrey S."/>
            <person name="Young S.K."/>
            <person name="Zeng Q."/>
            <person name="Gargeya S."/>
            <person name="Fitzgerald M."/>
            <person name="Haas B."/>
            <person name="Abouelleil A."/>
            <person name="Alvarado L."/>
            <person name="Arachchi H.M."/>
            <person name="Berlin A."/>
            <person name="Brown A."/>
            <person name="Chapman S.B."/>
            <person name="Chen Z."/>
            <person name="Dunbar C."/>
            <person name="Freedman E."/>
            <person name="Gearin G."/>
            <person name="Goldberg J."/>
            <person name="Griggs A."/>
            <person name="Gujja S."/>
            <person name="Heiman D."/>
            <person name="Howarth C."/>
            <person name="Larson L."/>
            <person name="Lui A."/>
            <person name="MacDonald P.J.P."/>
            <person name="Montmayeur A."/>
            <person name="Murphy C."/>
            <person name="Neiman D."/>
            <person name="Pearson M."/>
            <person name="Priest M."/>
            <person name="Roberts A."/>
            <person name="Saif S."/>
            <person name="Shea T."/>
            <person name="Shenoy N."/>
            <person name="Sisk P."/>
            <person name="Stolte C."/>
            <person name="Sykes S."/>
            <person name="Wortman J."/>
            <person name="Nusbaum C."/>
            <person name="Birren B."/>
        </authorList>
    </citation>
    <scope>NUCLEOTIDE SEQUENCE [LARGE SCALE GENOMIC DNA]</scope>
    <source>
        <strain evidence="2">HOxBLS</strain>
    </source>
</reference>
<sequence>MFHPSLPIPSFPTLSLIRLLAFFCLILWLPARAAPPWGHIDAGNGTSLAIDPAGQLWSWGKDQLKGNNASHPVPVAKNVVMARAAKGETALYFITKDHTLWGMGSSQYGQLGLKASGFILEPVMLLPHIVFIDAGHDTPFAIDEQGRLWTWGEPGPAKGKAVPSASPASATAVLPVPAFPAALVNIADDIVYVSSAFSHTLALKKDGTLLAWGDNQNGELGDGTLIPRQHPVKTDLSALGSRKIVKIAARAGESFALADDGTVWNWGEGWAVPAEPGRTFPCVRPERIVSIDHVRDFTPGWGHLLFLKRDGTVWIAGTGLPLNAGRDDPESAFVEKPFRWFPPRPLLSGAAEIASGHNHILILKKDGTLLAMGTNSEGELGRESGTRARHPLTVTLPR</sequence>
<keyword evidence="3" id="KW-1185">Reference proteome</keyword>
<dbReference type="Proteomes" id="UP000003973">
    <property type="component" value="Unassembled WGS sequence"/>
</dbReference>
<proteinExistence type="predicted"/>
<comment type="caution">
    <text evidence="2">The sequence shown here is derived from an EMBL/GenBank/DDBJ whole genome shotgun (WGS) entry which is preliminary data.</text>
</comment>
<dbReference type="Pfam" id="PF00415">
    <property type="entry name" value="RCC1"/>
    <property type="match status" value="1"/>
</dbReference>
<dbReference type="SUPFAM" id="SSF50985">
    <property type="entry name" value="RCC1/BLIP-II"/>
    <property type="match status" value="2"/>
</dbReference>
<dbReference type="eggNOG" id="COG5184">
    <property type="taxonomic scope" value="Bacteria"/>
</dbReference>